<evidence type="ECO:0000313" key="3">
    <source>
        <dbReference type="EMBL" id="MEJ8671773.1"/>
    </source>
</evidence>
<name>A0ABU8US86_9ACTN</name>
<evidence type="ECO:0000256" key="1">
    <source>
        <dbReference type="SAM" id="MobiDB-lite"/>
    </source>
</evidence>
<feature type="compositionally biased region" description="Low complexity" evidence="1">
    <location>
        <begin position="203"/>
        <end position="213"/>
    </location>
</feature>
<dbReference type="EMBL" id="JBBKAK010000001">
    <property type="protein sequence ID" value="MEJ8671773.1"/>
    <property type="molecule type" value="Genomic_DNA"/>
</dbReference>
<evidence type="ECO:0000313" key="4">
    <source>
        <dbReference type="Proteomes" id="UP001376459"/>
    </source>
</evidence>
<evidence type="ECO:0008006" key="5">
    <source>
        <dbReference type="Google" id="ProtNLM"/>
    </source>
</evidence>
<organism evidence="3 4">
    <name type="scientific">Streptomyces machairae</name>
    <dbReference type="NCBI Taxonomy" id="3134109"/>
    <lineage>
        <taxon>Bacteria</taxon>
        <taxon>Bacillati</taxon>
        <taxon>Actinomycetota</taxon>
        <taxon>Actinomycetes</taxon>
        <taxon>Kitasatosporales</taxon>
        <taxon>Streptomycetaceae</taxon>
        <taxon>Streptomyces</taxon>
    </lineage>
</organism>
<accession>A0ABU8US86</accession>
<sequence>MTNQPESHLPRKGIYVALCVDNGDDEQPTPCVGGVDIAGGSHSSAWISSDPPDHGEDLAIPYGAGGTFEVELTVDAKDEYTDCVKAGCVLATRNDHTLSGDRSQDVRVPVGFAGQDPVDTDDGTGGTGGNGGSGGSTGGTGTTSTTGGSGGGGTSTAGGSLASTGVTVLSVAVLAAVLLAAGWAAYRKGRNACCRCGGRGHRAPPAATAVTPSGRPPPTSRAARSGRRRARTPW</sequence>
<keyword evidence="4" id="KW-1185">Reference proteome</keyword>
<proteinExistence type="predicted"/>
<keyword evidence="2" id="KW-1133">Transmembrane helix</keyword>
<feature type="transmembrane region" description="Helical" evidence="2">
    <location>
        <begin position="165"/>
        <end position="186"/>
    </location>
</feature>
<evidence type="ECO:0000256" key="2">
    <source>
        <dbReference type="SAM" id="Phobius"/>
    </source>
</evidence>
<protein>
    <recommendedName>
        <fullName evidence="5">LPXTG cell wall anchor domain-containing protein</fullName>
    </recommendedName>
</protein>
<dbReference type="InterPro" id="IPR027273">
    <property type="entry name" value="Neocarzinostatin-like"/>
</dbReference>
<keyword evidence="2" id="KW-0812">Transmembrane</keyword>
<feature type="compositionally biased region" description="Gly residues" evidence="1">
    <location>
        <begin position="123"/>
        <end position="156"/>
    </location>
</feature>
<feature type="compositionally biased region" description="Basic residues" evidence="1">
    <location>
        <begin position="224"/>
        <end position="234"/>
    </location>
</feature>
<dbReference type="Proteomes" id="UP001376459">
    <property type="component" value="Unassembled WGS sequence"/>
</dbReference>
<reference evidence="3 4" key="1">
    <citation type="submission" date="2024-03" db="EMBL/GenBank/DDBJ databases">
        <title>Novel Streptomyces species of biotechnological and ecological value are a feature of Machair soil.</title>
        <authorList>
            <person name="Prole J.R."/>
            <person name="Goodfellow M."/>
            <person name="Allenby N."/>
            <person name="Ward A.C."/>
        </authorList>
    </citation>
    <scope>NUCLEOTIDE SEQUENCE [LARGE SCALE GENOMIC DNA]</scope>
    <source>
        <strain evidence="3 4">MS1.AVA.1</strain>
    </source>
</reference>
<dbReference type="SUPFAM" id="SSF49319">
    <property type="entry name" value="Actinoxanthin-like"/>
    <property type="match status" value="1"/>
</dbReference>
<gene>
    <name evidence="3" type="ORF">WKI71_35875</name>
</gene>
<keyword evidence="2" id="KW-0472">Membrane</keyword>
<comment type="caution">
    <text evidence="3">The sequence shown here is derived from an EMBL/GenBank/DDBJ whole genome shotgun (WGS) entry which is preliminary data.</text>
</comment>
<feature type="region of interest" description="Disordered" evidence="1">
    <location>
        <begin position="96"/>
        <end position="157"/>
    </location>
</feature>
<feature type="region of interest" description="Disordered" evidence="1">
    <location>
        <begin position="199"/>
        <end position="234"/>
    </location>
</feature>
<feature type="compositionally biased region" description="Basic and acidic residues" evidence="1">
    <location>
        <begin position="96"/>
        <end position="105"/>
    </location>
</feature>